<dbReference type="EC" id="3.1.3.2" evidence="5"/>
<evidence type="ECO:0000259" key="14">
    <source>
        <dbReference type="Pfam" id="PF00149"/>
    </source>
</evidence>
<dbReference type="InterPro" id="IPR029052">
    <property type="entry name" value="Metallo-depent_PP-like"/>
</dbReference>
<comment type="catalytic activity">
    <reaction evidence="1">
        <text>a phosphate monoester + H2O = an alcohol + phosphate</text>
        <dbReference type="Rhea" id="RHEA:15017"/>
        <dbReference type="ChEBI" id="CHEBI:15377"/>
        <dbReference type="ChEBI" id="CHEBI:30879"/>
        <dbReference type="ChEBI" id="CHEBI:43474"/>
        <dbReference type="ChEBI" id="CHEBI:67140"/>
        <dbReference type="EC" id="3.1.3.2"/>
    </reaction>
</comment>
<feature type="compositionally biased region" description="Low complexity" evidence="12">
    <location>
        <begin position="704"/>
        <end position="720"/>
    </location>
</feature>
<comment type="subcellular location">
    <subcellularLocation>
        <location evidence="3">Secreted</location>
    </subcellularLocation>
</comment>
<gene>
    <name evidence="15" type="ORF">DEO72_LG2g5827</name>
</gene>
<dbReference type="GO" id="GO:0046872">
    <property type="term" value="F:metal ion binding"/>
    <property type="evidence" value="ECO:0007669"/>
    <property type="project" value="UniProtKB-KW"/>
</dbReference>
<evidence type="ECO:0000256" key="3">
    <source>
        <dbReference type="ARBA" id="ARBA00004613"/>
    </source>
</evidence>
<dbReference type="FunFam" id="3.60.21.10:FF:000027">
    <property type="entry name" value="Purple acid phosphatase"/>
    <property type="match status" value="2"/>
</dbReference>
<evidence type="ECO:0000256" key="11">
    <source>
        <dbReference type="ARBA" id="ARBA00023180"/>
    </source>
</evidence>
<dbReference type="Proteomes" id="UP000501690">
    <property type="component" value="Linkage Group LG2"/>
</dbReference>
<keyword evidence="16" id="KW-1185">Reference proteome</keyword>
<evidence type="ECO:0000256" key="7">
    <source>
        <dbReference type="ARBA" id="ARBA00022723"/>
    </source>
</evidence>
<protein>
    <recommendedName>
        <fullName evidence="5">acid phosphatase</fullName>
        <ecNumber evidence="5">3.1.3.2</ecNumber>
    </recommendedName>
</protein>
<evidence type="ECO:0000256" key="13">
    <source>
        <dbReference type="SAM" id="SignalP"/>
    </source>
</evidence>
<dbReference type="SUPFAM" id="SSF56300">
    <property type="entry name" value="Metallo-dependent phosphatases"/>
    <property type="match status" value="2"/>
</dbReference>
<name>A0A4D6LA78_VIGUN</name>
<evidence type="ECO:0000313" key="16">
    <source>
        <dbReference type="Proteomes" id="UP000501690"/>
    </source>
</evidence>
<sequence length="855" mass="96390">MSISFLFSLIITYVLCVLSASAQLQRFPHPSRHDGSLSFLVLGDWGRRGSYNQSQVAFQMGKVGEKLDIDFVVSTGDNFYDNGLINELDNAFEESFTKIYTAKSLQKQWYSVLGNHDYRGDAEAQLSPVLRGMDSRWLCLRSFIVDSELVEIFFVDTTPFVQEYFAEPQEHKYDWRGIGPQKPYVNNLLKDLELALGESTAKWKIVVGHHAIRSVGHHGDTQELIEKLLPILQANNIDFYMNGHDHCLEHISDTESPIQFLTSGAGSKAWRGDIKPMNRRGLNFFYDGQGFMSVKLTQTDATIEFYDVFGNVLHRLASSKQLHSSSLCSLNVSALLQRLHHPVKADGSLSLVVIGDWGRKGTYNQSEVAAQMGRVAEKLNIDFVISTGDNFYDDGLTGINDPAFELSFSKIYTAKSLQKQWYNVLGNHDYRGDVEAQLSPILQKIDPRWICKRSFIVDTEIAEFFFVDTTPFVDKYFLKPKDHKYDWRGVLPREKYLSKLLKDLEIALKGSSANWKIVVGHHPIRSIGHHGDTQELIRQLLPILEANDVDMYINGHDHCLEHIISRSSQIQFLTSGGGSKAWKGDTDNNRKDGAKFYYDGQGFMSVELEQTNAKPTNKNESDDQDGSMTKKGWMGSTIKTGQTTQIDWTGPTTHTYRAGLTIQTRLSGLDDQDGPDESNNQDGSDKLTNQDWSDGPDDQDGLDPSGFSSQPSSFWSSGQTSSFGISRHAFYYERENSARFNRLSHPVDSSQFSASLPKHTLELWCPWLLLSPVLVYSRREQWQTLIISPRRARLAQARCAEARPGLSARVVAQATKTRFERADVSLRRRGSRLSEIAQGPLYSSSSSRLGRGELA</sequence>
<keyword evidence="7" id="KW-0479">Metal-binding</keyword>
<evidence type="ECO:0000256" key="5">
    <source>
        <dbReference type="ARBA" id="ARBA00012646"/>
    </source>
</evidence>
<evidence type="ECO:0000256" key="1">
    <source>
        <dbReference type="ARBA" id="ARBA00000032"/>
    </source>
</evidence>
<dbReference type="EMBL" id="CP039346">
    <property type="protein sequence ID" value="QCD85467.1"/>
    <property type="molecule type" value="Genomic_DNA"/>
</dbReference>
<dbReference type="Gene3D" id="3.60.21.10">
    <property type="match status" value="2"/>
</dbReference>
<dbReference type="CDD" id="cd07378">
    <property type="entry name" value="MPP_ACP5"/>
    <property type="match status" value="2"/>
</dbReference>
<feature type="signal peptide" evidence="13">
    <location>
        <begin position="1"/>
        <end position="16"/>
    </location>
</feature>
<comment type="cofactor">
    <cofactor evidence="2">
        <name>Fe cation</name>
        <dbReference type="ChEBI" id="CHEBI:24875"/>
    </cofactor>
</comment>
<feature type="compositionally biased region" description="Polar residues" evidence="12">
    <location>
        <begin position="677"/>
        <end position="692"/>
    </location>
</feature>
<organism evidence="15 16">
    <name type="scientific">Vigna unguiculata</name>
    <name type="common">Cowpea</name>
    <dbReference type="NCBI Taxonomy" id="3917"/>
    <lineage>
        <taxon>Eukaryota</taxon>
        <taxon>Viridiplantae</taxon>
        <taxon>Streptophyta</taxon>
        <taxon>Embryophyta</taxon>
        <taxon>Tracheophyta</taxon>
        <taxon>Spermatophyta</taxon>
        <taxon>Magnoliopsida</taxon>
        <taxon>eudicotyledons</taxon>
        <taxon>Gunneridae</taxon>
        <taxon>Pentapetalae</taxon>
        <taxon>rosids</taxon>
        <taxon>fabids</taxon>
        <taxon>Fabales</taxon>
        <taxon>Fabaceae</taxon>
        <taxon>Papilionoideae</taxon>
        <taxon>50 kb inversion clade</taxon>
        <taxon>NPAAA clade</taxon>
        <taxon>indigoferoid/millettioid clade</taxon>
        <taxon>Phaseoleae</taxon>
        <taxon>Vigna</taxon>
    </lineage>
</organism>
<dbReference type="GO" id="GO:0005576">
    <property type="term" value="C:extracellular region"/>
    <property type="evidence" value="ECO:0007669"/>
    <property type="project" value="UniProtKB-SubCell"/>
</dbReference>
<proteinExistence type="inferred from homology"/>
<evidence type="ECO:0000256" key="6">
    <source>
        <dbReference type="ARBA" id="ARBA00022525"/>
    </source>
</evidence>
<feature type="chain" id="PRO_5020037455" description="acid phosphatase" evidence="13">
    <location>
        <begin position="17"/>
        <end position="855"/>
    </location>
</feature>
<evidence type="ECO:0000256" key="4">
    <source>
        <dbReference type="ARBA" id="ARBA00008723"/>
    </source>
</evidence>
<evidence type="ECO:0000256" key="12">
    <source>
        <dbReference type="SAM" id="MobiDB-lite"/>
    </source>
</evidence>
<dbReference type="InterPro" id="IPR004843">
    <property type="entry name" value="Calcineurin-like_PHP"/>
</dbReference>
<dbReference type="Pfam" id="PF00149">
    <property type="entry name" value="Metallophos"/>
    <property type="match status" value="2"/>
</dbReference>
<keyword evidence="8 13" id="KW-0732">Signal</keyword>
<dbReference type="InterPro" id="IPR024927">
    <property type="entry name" value="Acid_PPase"/>
</dbReference>
<accession>A0A4D6LA78</accession>
<dbReference type="GO" id="GO:0003993">
    <property type="term" value="F:acid phosphatase activity"/>
    <property type="evidence" value="ECO:0007669"/>
    <property type="project" value="UniProtKB-EC"/>
</dbReference>
<evidence type="ECO:0000256" key="8">
    <source>
        <dbReference type="ARBA" id="ARBA00022729"/>
    </source>
</evidence>
<dbReference type="InterPro" id="IPR051558">
    <property type="entry name" value="Metallophosphoesterase_PAP"/>
</dbReference>
<feature type="domain" description="Calcineurin-like phosphoesterase" evidence="14">
    <location>
        <begin position="351"/>
        <end position="559"/>
    </location>
</feature>
<reference evidence="15 16" key="1">
    <citation type="submission" date="2019-04" db="EMBL/GenBank/DDBJ databases">
        <title>An improved genome assembly and genetic linkage map for asparagus bean, Vigna unguiculata ssp. sesquipedialis.</title>
        <authorList>
            <person name="Xia Q."/>
            <person name="Zhang R."/>
            <person name="Dong Y."/>
        </authorList>
    </citation>
    <scope>NUCLEOTIDE SEQUENCE [LARGE SCALE GENOMIC DNA]</scope>
    <source>
        <tissue evidence="15">Leaf</tissue>
    </source>
</reference>
<evidence type="ECO:0000256" key="10">
    <source>
        <dbReference type="ARBA" id="ARBA00022833"/>
    </source>
</evidence>
<comment type="similarity">
    <text evidence="4">Belongs to the metallophosphoesterase superfamily. Purple acid phosphatase family.</text>
</comment>
<feature type="region of interest" description="Disordered" evidence="12">
    <location>
        <begin position="610"/>
        <end position="636"/>
    </location>
</feature>
<feature type="region of interest" description="Disordered" evidence="12">
    <location>
        <begin position="667"/>
        <end position="720"/>
    </location>
</feature>
<keyword evidence="10" id="KW-0862">Zinc</keyword>
<keyword evidence="11" id="KW-0325">Glycoprotein</keyword>
<evidence type="ECO:0000256" key="9">
    <source>
        <dbReference type="ARBA" id="ARBA00022801"/>
    </source>
</evidence>
<keyword evidence="6" id="KW-0964">Secreted</keyword>
<dbReference type="AlphaFoldDB" id="A0A4D6LA78"/>
<evidence type="ECO:0000313" key="15">
    <source>
        <dbReference type="EMBL" id="QCD85467.1"/>
    </source>
</evidence>
<feature type="domain" description="Calcineurin-like phosphoesterase" evidence="14">
    <location>
        <begin position="38"/>
        <end position="247"/>
    </location>
</feature>
<evidence type="ECO:0000256" key="2">
    <source>
        <dbReference type="ARBA" id="ARBA00001962"/>
    </source>
</evidence>
<dbReference type="PANTHER" id="PTHR10161:SF14">
    <property type="entry name" value="TARTRATE-RESISTANT ACID PHOSPHATASE TYPE 5"/>
    <property type="match status" value="1"/>
</dbReference>
<keyword evidence="9" id="KW-0378">Hydrolase</keyword>
<dbReference type="PANTHER" id="PTHR10161">
    <property type="entry name" value="TARTRATE-RESISTANT ACID PHOSPHATASE TYPE 5"/>
    <property type="match status" value="1"/>
</dbReference>